<organism evidence="1 2">
    <name type="scientific">Corchorus olitorius</name>
    <dbReference type="NCBI Taxonomy" id="93759"/>
    <lineage>
        <taxon>Eukaryota</taxon>
        <taxon>Viridiplantae</taxon>
        <taxon>Streptophyta</taxon>
        <taxon>Embryophyta</taxon>
        <taxon>Tracheophyta</taxon>
        <taxon>Spermatophyta</taxon>
        <taxon>Magnoliopsida</taxon>
        <taxon>eudicotyledons</taxon>
        <taxon>Gunneridae</taxon>
        <taxon>Pentapetalae</taxon>
        <taxon>rosids</taxon>
        <taxon>malvids</taxon>
        <taxon>Malvales</taxon>
        <taxon>Malvaceae</taxon>
        <taxon>Grewioideae</taxon>
        <taxon>Apeibeae</taxon>
        <taxon>Corchorus</taxon>
    </lineage>
</organism>
<gene>
    <name evidence="1" type="ORF">COLO4_22204</name>
</gene>
<dbReference type="EMBL" id="AWUE01017883">
    <property type="protein sequence ID" value="OMO84131.1"/>
    <property type="molecule type" value="Genomic_DNA"/>
</dbReference>
<proteinExistence type="predicted"/>
<reference evidence="2" key="1">
    <citation type="submission" date="2013-09" db="EMBL/GenBank/DDBJ databases">
        <title>Corchorus olitorius genome sequencing.</title>
        <authorList>
            <person name="Alam M."/>
            <person name="Haque M.S."/>
            <person name="Islam M.S."/>
            <person name="Emdad E.M."/>
            <person name="Islam M.M."/>
            <person name="Ahmed B."/>
            <person name="Halim A."/>
            <person name="Hossen Q.M.M."/>
            <person name="Hossain M.Z."/>
            <person name="Ahmed R."/>
            <person name="Khan M.M."/>
            <person name="Islam R."/>
            <person name="Rashid M.M."/>
            <person name="Khan S.A."/>
            <person name="Rahman M.S."/>
            <person name="Alam M."/>
            <person name="Yahiya A.S."/>
            <person name="Khan M.S."/>
            <person name="Azam M.S."/>
            <person name="Haque T."/>
            <person name="Lashkar M.Z.H."/>
            <person name="Akhand A.I."/>
            <person name="Morshed G."/>
            <person name="Roy S."/>
            <person name="Uddin K.S."/>
            <person name="Rabeya T."/>
            <person name="Hossain A.S."/>
            <person name="Chowdhury A."/>
            <person name="Snigdha A.R."/>
            <person name="Mortoza M.S."/>
            <person name="Matin S.A."/>
            <person name="Hoque S.M.E."/>
            <person name="Islam M.K."/>
            <person name="Roy D.K."/>
            <person name="Haider R."/>
            <person name="Moosa M.M."/>
            <person name="Elias S.M."/>
            <person name="Hasan A.M."/>
            <person name="Jahan S."/>
            <person name="Shafiuddin M."/>
            <person name="Mahmood N."/>
            <person name="Shommy N.S."/>
        </authorList>
    </citation>
    <scope>NUCLEOTIDE SEQUENCE [LARGE SCALE GENOMIC DNA]</scope>
    <source>
        <strain evidence="2">cv. O-4</strain>
    </source>
</reference>
<keyword evidence="2" id="KW-1185">Reference proteome</keyword>
<evidence type="ECO:0000313" key="2">
    <source>
        <dbReference type="Proteomes" id="UP000187203"/>
    </source>
</evidence>
<dbReference type="AlphaFoldDB" id="A0A1R3INJ7"/>
<name>A0A1R3INJ7_9ROSI</name>
<sequence>MREQNRGKTDLIESTQDRKLRCQWKRELLLGEKGNPELSV</sequence>
<accession>A0A1R3INJ7</accession>
<comment type="caution">
    <text evidence="1">The sequence shown here is derived from an EMBL/GenBank/DDBJ whole genome shotgun (WGS) entry which is preliminary data.</text>
</comment>
<evidence type="ECO:0000313" key="1">
    <source>
        <dbReference type="EMBL" id="OMO84131.1"/>
    </source>
</evidence>
<protein>
    <submittedName>
        <fullName evidence="1">Uncharacterized protein</fullName>
    </submittedName>
</protein>
<dbReference type="Proteomes" id="UP000187203">
    <property type="component" value="Unassembled WGS sequence"/>
</dbReference>